<gene>
    <name evidence="9" type="primary">LOC107414100</name>
</gene>
<evidence type="ECO:0000313" key="9">
    <source>
        <dbReference type="RefSeq" id="XP_015877683.2"/>
    </source>
</evidence>
<dbReference type="KEGG" id="zju:107414100"/>
<evidence type="ECO:0000256" key="3">
    <source>
        <dbReference type="ARBA" id="ARBA00023125"/>
    </source>
</evidence>
<dbReference type="GO" id="GO:0009739">
    <property type="term" value="P:response to gibberellin"/>
    <property type="evidence" value="ECO:0007669"/>
    <property type="project" value="TreeGrafter"/>
</dbReference>
<evidence type="ECO:0000256" key="4">
    <source>
        <dbReference type="ARBA" id="ARBA00023163"/>
    </source>
</evidence>
<dbReference type="NCBIfam" id="TIGR01557">
    <property type="entry name" value="myb_SHAQKYF"/>
    <property type="match status" value="1"/>
</dbReference>
<feature type="region of interest" description="Disordered" evidence="6">
    <location>
        <begin position="293"/>
        <end position="348"/>
    </location>
</feature>
<accession>A0A6P3ZEU3</accession>
<keyword evidence="3" id="KW-0238">DNA-binding</keyword>
<feature type="domain" description="Myb-like" evidence="7">
    <location>
        <begin position="97"/>
        <end position="147"/>
    </location>
</feature>
<proteinExistence type="predicted"/>
<evidence type="ECO:0000256" key="6">
    <source>
        <dbReference type="SAM" id="MobiDB-lite"/>
    </source>
</evidence>
<reference evidence="9" key="1">
    <citation type="submission" date="2025-08" db="UniProtKB">
        <authorList>
            <consortium name="RefSeq"/>
        </authorList>
    </citation>
    <scope>IDENTIFICATION</scope>
    <source>
        <tissue evidence="9">Seedling</tissue>
    </source>
</reference>
<organism evidence="8 9">
    <name type="scientific">Ziziphus jujuba</name>
    <name type="common">Chinese jujube</name>
    <name type="synonym">Ziziphus sativa</name>
    <dbReference type="NCBI Taxonomy" id="326968"/>
    <lineage>
        <taxon>Eukaryota</taxon>
        <taxon>Viridiplantae</taxon>
        <taxon>Streptophyta</taxon>
        <taxon>Embryophyta</taxon>
        <taxon>Tracheophyta</taxon>
        <taxon>Spermatophyta</taxon>
        <taxon>Magnoliopsida</taxon>
        <taxon>eudicotyledons</taxon>
        <taxon>Gunneridae</taxon>
        <taxon>Pentapetalae</taxon>
        <taxon>rosids</taxon>
        <taxon>fabids</taxon>
        <taxon>Rosales</taxon>
        <taxon>Rhamnaceae</taxon>
        <taxon>Paliureae</taxon>
        <taxon>Ziziphus</taxon>
    </lineage>
</organism>
<comment type="subcellular location">
    <subcellularLocation>
        <location evidence="1">Nucleus</location>
    </subcellularLocation>
</comment>
<dbReference type="GO" id="GO:0003677">
    <property type="term" value="F:DNA binding"/>
    <property type="evidence" value="ECO:0007669"/>
    <property type="project" value="UniProtKB-KW"/>
</dbReference>
<evidence type="ECO:0000256" key="1">
    <source>
        <dbReference type="ARBA" id="ARBA00004123"/>
    </source>
</evidence>
<evidence type="ECO:0000256" key="5">
    <source>
        <dbReference type="ARBA" id="ARBA00023242"/>
    </source>
</evidence>
<dbReference type="Pfam" id="PF00249">
    <property type="entry name" value="Myb_DNA-binding"/>
    <property type="match status" value="1"/>
</dbReference>
<dbReference type="GO" id="GO:0009723">
    <property type="term" value="P:response to ethylene"/>
    <property type="evidence" value="ECO:0007669"/>
    <property type="project" value="TreeGrafter"/>
</dbReference>
<dbReference type="GO" id="GO:0008270">
    <property type="term" value="F:zinc ion binding"/>
    <property type="evidence" value="ECO:0007669"/>
    <property type="project" value="UniProtKB-KW"/>
</dbReference>
<dbReference type="GO" id="GO:0006355">
    <property type="term" value="P:regulation of DNA-templated transcription"/>
    <property type="evidence" value="ECO:0007669"/>
    <property type="project" value="UniProtKB-ARBA"/>
</dbReference>
<evidence type="ECO:0000313" key="8">
    <source>
        <dbReference type="Proteomes" id="UP001652623"/>
    </source>
</evidence>
<dbReference type="FunCoup" id="A0A6P3ZEU3">
    <property type="interactions" value="82"/>
</dbReference>
<dbReference type="SUPFAM" id="SSF46689">
    <property type="entry name" value="Homeodomain-like"/>
    <property type="match status" value="1"/>
</dbReference>
<evidence type="ECO:0000256" key="2">
    <source>
        <dbReference type="ARBA" id="ARBA00023015"/>
    </source>
</evidence>
<dbReference type="Gene3D" id="1.10.10.60">
    <property type="entry name" value="Homeodomain-like"/>
    <property type="match status" value="1"/>
</dbReference>
<dbReference type="InterPro" id="IPR052245">
    <property type="entry name" value="Plant_Stress_Dev_TF"/>
</dbReference>
<dbReference type="GO" id="GO:0005634">
    <property type="term" value="C:nucleus"/>
    <property type="evidence" value="ECO:0007669"/>
    <property type="project" value="UniProtKB-SubCell"/>
</dbReference>
<keyword evidence="8" id="KW-1185">Reference proteome</keyword>
<dbReference type="CDD" id="cd00167">
    <property type="entry name" value="SANT"/>
    <property type="match status" value="1"/>
</dbReference>
<dbReference type="InParanoid" id="A0A6P3ZEU3"/>
<protein>
    <submittedName>
        <fullName evidence="9">Probable transcription factor At5g61620</fullName>
    </submittedName>
</protein>
<dbReference type="RefSeq" id="XP_015877683.2">
    <property type="nucleotide sequence ID" value="XM_016022197.4"/>
</dbReference>
<dbReference type="InterPro" id="IPR009057">
    <property type="entry name" value="Homeodomain-like_sf"/>
</dbReference>
<keyword evidence="5" id="KW-0539">Nucleus</keyword>
<dbReference type="AlphaFoldDB" id="A0A6P3ZEU3"/>
<dbReference type="Proteomes" id="UP001652623">
    <property type="component" value="Chromosome 8"/>
</dbReference>
<dbReference type="GeneID" id="107414100"/>
<keyword evidence="4" id="KW-0804">Transcription</keyword>
<evidence type="ECO:0000259" key="7">
    <source>
        <dbReference type="SMART" id="SM00717"/>
    </source>
</evidence>
<dbReference type="PANTHER" id="PTHR44191:SF45">
    <property type="entry name" value="TRANSCRIPTION FACTOR MYB1R1-LIKE"/>
    <property type="match status" value="1"/>
</dbReference>
<dbReference type="InterPro" id="IPR001005">
    <property type="entry name" value="SANT/Myb"/>
</dbReference>
<dbReference type="PANTHER" id="PTHR44191">
    <property type="entry name" value="TRANSCRIPTION FACTOR KUA1"/>
    <property type="match status" value="1"/>
</dbReference>
<dbReference type="SMART" id="SM00717">
    <property type="entry name" value="SANT"/>
    <property type="match status" value="1"/>
</dbReference>
<keyword evidence="2" id="KW-0805">Transcription regulation</keyword>
<name>A0A6P3ZEU3_ZIZJJ</name>
<feature type="compositionally biased region" description="Polar residues" evidence="6">
    <location>
        <begin position="335"/>
        <end position="348"/>
    </location>
</feature>
<dbReference type="InterPro" id="IPR006447">
    <property type="entry name" value="Myb_dom_plants"/>
</dbReference>
<sequence length="348" mass="37710">MVKESARKCSHCGHNGHNSRTCNLDNGKGPVCLKLFGVTIEKQHEESLKKSLSMGNLTAYCADHNNHSSAGDSHESGYLSDGLIHNSRHKAAHERKKGKPWTEEEHRIFLAGLKELGKGDWRGISKNFVTTRTPTQVASHAQKYFLRLQAANDKKKRRSSLFDMTFQDSDITSHDLPVVSAVEKATENNSKASSSSQVLPVKNTVDNPALVITPAQIMNQFPHLCLDSPRVVVPIAAPSSGFPSYQAMPFAVRVPSDLPIIPMVNFGRQNYSYVPINPGRFATCGPVIAHPSGIPSPRSLPTSPYDHIHEGRGVSSAQKDGLELKIGPPKAPQGSKLSSPASGAISVT</sequence>